<evidence type="ECO:0000313" key="1">
    <source>
        <dbReference type="EMBL" id="VEL31675.1"/>
    </source>
</evidence>
<sequence length="74" mass="8582">MAFSERCLSRQQLEAHRLVPKYPSGGGIVCVSQKTGGRVCDRYQWTEEVPLLLEKGRKKVFNRREDSKWGQMIL</sequence>
<protein>
    <submittedName>
        <fullName evidence="1">Uncharacterized protein</fullName>
    </submittedName>
</protein>
<accession>A0A3S5CLU4</accession>
<reference evidence="1" key="1">
    <citation type="submission" date="2018-11" db="EMBL/GenBank/DDBJ databases">
        <authorList>
            <consortium name="Pathogen Informatics"/>
        </authorList>
    </citation>
    <scope>NUCLEOTIDE SEQUENCE</scope>
</reference>
<organism evidence="1 2">
    <name type="scientific">Protopolystoma xenopodis</name>
    <dbReference type="NCBI Taxonomy" id="117903"/>
    <lineage>
        <taxon>Eukaryota</taxon>
        <taxon>Metazoa</taxon>
        <taxon>Spiralia</taxon>
        <taxon>Lophotrochozoa</taxon>
        <taxon>Platyhelminthes</taxon>
        <taxon>Monogenea</taxon>
        <taxon>Polyopisthocotylea</taxon>
        <taxon>Polystomatidea</taxon>
        <taxon>Polystomatidae</taxon>
        <taxon>Protopolystoma</taxon>
    </lineage>
</organism>
<name>A0A3S5CLU4_9PLAT</name>
<comment type="caution">
    <text evidence="1">The sequence shown here is derived from an EMBL/GenBank/DDBJ whole genome shotgun (WGS) entry which is preliminary data.</text>
</comment>
<keyword evidence="2" id="KW-1185">Reference proteome</keyword>
<dbReference type="Proteomes" id="UP000784294">
    <property type="component" value="Unassembled WGS sequence"/>
</dbReference>
<evidence type="ECO:0000313" key="2">
    <source>
        <dbReference type="Proteomes" id="UP000784294"/>
    </source>
</evidence>
<proteinExistence type="predicted"/>
<dbReference type="AlphaFoldDB" id="A0A3S5CLU4"/>
<gene>
    <name evidence="1" type="ORF">PXEA_LOCUS25115</name>
</gene>
<dbReference type="EMBL" id="CAAALY010125221">
    <property type="protein sequence ID" value="VEL31675.1"/>
    <property type="molecule type" value="Genomic_DNA"/>
</dbReference>